<evidence type="ECO:0000313" key="1">
    <source>
        <dbReference type="EMBL" id="KAH8702056.1"/>
    </source>
</evidence>
<accession>A0AAD4L0U5</accession>
<sequence length="325" mass="36178">MTDPLDFLICVTCGVQYTETLESERKTCPVCDDPRQYVGPAGQCWTTLRCMRESGKYKNTFTPVIQNAPANSGGNTISCRQLISIQTTPQVAIGQRALLCISPNGNILWDCITYLDDETVATIKSYGTLHAIVISHPHYFSTCLHWAEAFGCPVYISAEDEEWIMRRSDDTSKMVIWSGHRKAFSPSSSSSTTGDSSGEDKQSEFLCVKTGGHFPGSSVFYWPAMRKLLIADSIYVVPSGVYHIDRPLGTASFSFMWSYPNLIPLPPDEILKIWDAIKDLEFDDTHSAFAGRDTYGRSRQRVLESAKIIVKAMGYNSHAIHAEEA</sequence>
<dbReference type="Gene3D" id="3.60.15.10">
    <property type="entry name" value="Ribonuclease Z/Hydroxyacylglutathione hydrolase-like"/>
    <property type="match status" value="1"/>
</dbReference>
<comment type="caution">
    <text evidence="1">The sequence shown here is derived from an EMBL/GenBank/DDBJ whole genome shotgun (WGS) entry which is preliminary data.</text>
</comment>
<dbReference type="Proteomes" id="UP001201262">
    <property type="component" value="Unassembled WGS sequence"/>
</dbReference>
<dbReference type="GeneID" id="70245725"/>
<protein>
    <submittedName>
        <fullName evidence="1">Metallo-beta-lactamase domain protein</fullName>
    </submittedName>
</protein>
<dbReference type="InterPro" id="IPR036866">
    <property type="entry name" value="RibonucZ/Hydroxyglut_hydro"/>
</dbReference>
<reference evidence="1" key="1">
    <citation type="submission" date="2021-12" db="EMBL/GenBank/DDBJ databases">
        <title>Convergent genome expansion in fungi linked to evolution of root-endophyte symbiosis.</title>
        <authorList>
            <consortium name="DOE Joint Genome Institute"/>
            <person name="Ke Y.-H."/>
            <person name="Bonito G."/>
            <person name="Liao H.-L."/>
            <person name="Looney B."/>
            <person name="Rojas-Flechas A."/>
            <person name="Nash J."/>
            <person name="Hameed K."/>
            <person name="Schadt C."/>
            <person name="Martin F."/>
            <person name="Crous P.W."/>
            <person name="Miettinen O."/>
            <person name="Magnuson J.K."/>
            <person name="Labbe J."/>
            <person name="Jacobson D."/>
            <person name="Doktycz M.J."/>
            <person name="Veneault-Fourrey C."/>
            <person name="Kuo A."/>
            <person name="Mondo S."/>
            <person name="Calhoun S."/>
            <person name="Riley R."/>
            <person name="Ohm R."/>
            <person name="LaButti K."/>
            <person name="Andreopoulos B."/>
            <person name="Pangilinan J."/>
            <person name="Nolan M."/>
            <person name="Tritt A."/>
            <person name="Clum A."/>
            <person name="Lipzen A."/>
            <person name="Daum C."/>
            <person name="Barry K."/>
            <person name="Grigoriev I.V."/>
            <person name="Vilgalys R."/>
        </authorList>
    </citation>
    <scope>NUCLEOTIDE SEQUENCE</scope>
    <source>
        <strain evidence="1">PMI_201</strain>
    </source>
</reference>
<organism evidence="1 2">
    <name type="scientific">Talaromyces proteolyticus</name>
    <dbReference type="NCBI Taxonomy" id="1131652"/>
    <lineage>
        <taxon>Eukaryota</taxon>
        <taxon>Fungi</taxon>
        <taxon>Dikarya</taxon>
        <taxon>Ascomycota</taxon>
        <taxon>Pezizomycotina</taxon>
        <taxon>Eurotiomycetes</taxon>
        <taxon>Eurotiomycetidae</taxon>
        <taxon>Eurotiales</taxon>
        <taxon>Trichocomaceae</taxon>
        <taxon>Talaromyces</taxon>
        <taxon>Talaromyces sect. Bacilispori</taxon>
    </lineage>
</organism>
<dbReference type="PANTHER" id="PTHR36839:SF1">
    <property type="entry name" value="METALLO-BETA-LACTAMASE FAMILY PROTEIN (AFU_ORTHOLOGUE AFUA_5G12770)"/>
    <property type="match status" value="1"/>
</dbReference>
<gene>
    <name evidence="1" type="ORF">BGW36DRAFT_372117</name>
</gene>
<dbReference type="RefSeq" id="XP_046075432.1">
    <property type="nucleotide sequence ID" value="XM_046215438.1"/>
</dbReference>
<dbReference type="AlphaFoldDB" id="A0AAD4L0U5"/>
<dbReference type="EMBL" id="JAJTJA010000003">
    <property type="protein sequence ID" value="KAH8702056.1"/>
    <property type="molecule type" value="Genomic_DNA"/>
</dbReference>
<evidence type="ECO:0000313" key="2">
    <source>
        <dbReference type="Proteomes" id="UP001201262"/>
    </source>
</evidence>
<name>A0AAD4L0U5_9EURO</name>
<dbReference type="PANTHER" id="PTHR36839">
    <property type="entry name" value="METALLO-BETA-LACTAMASE FAMILY PROTEIN (AFU_ORTHOLOGUE AFUA_5G12770)"/>
    <property type="match status" value="1"/>
</dbReference>
<proteinExistence type="predicted"/>
<dbReference type="SUPFAM" id="SSF56281">
    <property type="entry name" value="Metallo-hydrolase/oxidoreductase"/>
    <property type="match status" value="1"/>
</dbReference>
<keyword evidence="2" id="KW-1185">Reference proteome</keyword>